<keyword evidence="1" id="KW-0472">Membrane</keyword>
<name>A0A498CI42_9GAMM</name>
<evidence type="ECO:0000256" key="1">
    <source>
        <dbReference type="SAM" id="Phobius"/>
    </source>
</evidence>
<dbReference type="RefSeq" id="WP_183073805.1">
    <property type="nucleotide sequence ID" value="NZ_RCDC01000006.1"/>
</dbReference>
<evidence type="ECO:0000313" key="3">
    <source>
        <dbReference type="Proteomes" id="UP000274786"/>
    </source>
</evidence>
<comment type="caution">
    <text evidence="2">The sequence shown here is derived from an EMBL/GenBank/DDBJ whole genome shotgun (WGS) entry which is preliminary data.</text>
</comment>
<organism evidence="2 3">
    <name type="scientific">Stenotrophomonas rhizophila</name>
    <dbReference type="NCBI Taxonomy" id="216778"/>
    <lineage>
        <taxon>Bacteria</taxon>
        <taxon>Pseudomonadati</taxon>
        <taxon>Pseudomonadota</taxon>
        <taxon>Gammaproteobacteria</taxon>
        <taxon>Lysobacterales</taxon>
        <taxon>Lysobacteraceae</taxon>
        <taxon>Stenotrophomonas</taxon>
    </lineage>
</organism>
<dbReference type="AlphaFoldDB" id="A0A498CI42"/>
<protein>
    <recommendedName>
        <fullName evidence="4">DUF3995 domain-containing protein</fullName>
    </recommendedName>
</protein>
<sequence>MTNTPFWMLLAATGTALAVLLHIGCIAFGAPWYEFFGAGQRMVRLARAGRAEPAVITAAITLVLGIWTLYALSAAGWVRPLPGTRWVLLGIIGILGGRGLAGLIIGRVRPGYNGARFWYASSLTCLALAALYVAGTLTW</sequence>
<proteinExistence type="predicted"/>
<keyword evidence="1" id="KW-0812">Transmembrane</keyword>
<accession>A0A498CI42</accession>
<evidence type="ECO:0008006" key="4">
    <source>
        <dbReference type="Google" id="ProtNLM"/>
    </source>
</evidence>
<evidence type="ECO:0000313" key="2">
    <source>
        <dbReference type="EMBL" id="RLK52031.1"/>
    </source>
</evidence>
<keyword evidence="1" id="KW-1133">Transmembrane helix</keyword>
<reference evidence="2 3" key="1">
    <citation type="submission" date="2018-10" db="EMBL/GenBank/DDBJ databases">
        <title>Comparative analysis of microorganisms from saline springs in Andes Mountain Range, Colombia.</title>
        <authorList>
            <person name="Rubin E."/>
        </authorList>
    </citation>
    <scope>NUCLEOTIDE SEQUENCE [LARGE SCALE GENOMIC DNA]</scope>
    <source>
        <strain evidence="2 3">USBA GBX 843</strain>
    </source>
</reference>
<dbReference type="EMBL" id="RCDC01000006">
    <property type="protein sequence ID" value="RLK52031.1"/>
    <property type="molecule type" value="Genomic_DNA"/>
</dbReference>
<feature type="transmembrane region" description="Helical" evidence="1">
    <location>
        <begin position="117"/>
        <end position="135"/>
    </location>
</feature>
<dbReference type="Proteomes" id="UP000274786">
    <property type="component" value="Unassembled WGS sequence"/>
</dbReference>
<feature type="transmembrane region" description="Helical" evidence="1">
    <location>
        <begin position="84"/>
        <end position="105"/>
    </location>
</feature>
<feature type="transmembrane region" description="Helical" evidence="1">
    <location>
        <begin position="54"/>
        <end position="78"/>
    </location>
</feature>
<gene>
    <name evidence="2" type="ORF">BCL79_3175</name>
</gene>
<feature type="transmembrane region" description="Helical" evidence="1">
    <location>
        <begin position="6"/>
        <end position="33"/>
    </location>
</feature>